<evidence type="ECO:0000313" key="3">
    <source>
        <dbReference type="Proteomes" id="UP000287563"/>
    </source>
</evidence>
<dbReference type="OrthoDB" id="37622at2"/>
<dbReference type="SUPFAM" id="SSF54913">
    <property type="entry name" value="GlnB-like"/>
    <property type="match status" value="1"/>
</dbReference>
<protein>
    <submittedName>
        <fullName evidence="2">Divalent-cation tolerance protein CutA</fullName>
    </submittedName>
</protein>
<sequence>MAKEHENGHGYCMVMTTFSDEAIGKKMIHSLIEKRLAACVQVQVIDSYYHWKGEVNQDQEKLVMIKTTSTLYPEVEAEILANHDYETPEIVQLPITAGLPDYLNWIRSECKS</sequence>
<organism evidence="2 3">
    <name type="scientific">Photobacterium chitinilyticum</name>
    <dbReference type="NCBI Taxonomy" id="2485123"/>
    <lineage>
        <taxon>Bacteria</taxon>
        <taxon>Pseudomonadati</taxon>
        <taxon>Pseudomonadota</taxon>
        <taxon>Gammaproteobacteria</taxon>
        <taxon>Vibrionales</taxon>
        <taxon>Vibrionaceae</taxon>
        <taxon>Photobacterium</taxon>
    </lineage>
</organism>
<comment type="caution">
    <text evidence="2">The sequence shown here is derived from an EMBL/GenBank/DDBJ whole genome shotgun (WGS) entry which is preliminary data.</text>
</comment>
<dbReference type="Pfam" id="PF03091">
    <property type="entry name" value="CutA1"/>
    <property type="match status" value="1"/>
</dbReference>
<dbReference type="InterPro" id="IPR015867">
    <property type="entry name" value="N-reg_PII/ATP_PRibTrfase_C"/>
</dbReference>
<comment type="similarity">
    <text evidence="1">Belongs to the CutA family.</text>
</comment>
<dbReference type="EMBL" id="RJLM01000005">
    <property type="protein sequence ID" value="RWX55012.1"/>
    <property type="molecule type" value="Genomic_DNA"/>
</dbReference>
<dbReference type="PANTHER" id="PTHR23419">
    <property type="entry name" value="DIVALENT CATION TOLERANCE CUTA-RELATED"/>
    <property type="match status" value="1"/>
</dbReference>
<dbReference type="Proteomes" id="UP000287563">
    <property type="component" value="Unassembled WGS sequence"/>
</dbReference>
<dbReference type="GO" id="GO:0010038">
    <property type="term" value="P:response to metal ion"/>
    <property type="evidence" value="ECO:0007669"/>
    <property type="project" value="InterPro"/>
</dbReference>
<evidence type="ECO:0000256" key="1">
    <source>
        <dbReference type="ARBA" id="ARBA00010169"/>
    </source>
</evidence>
<dbReference type="GO" id="GO:0005507">
    <property type="term" value="F:copper ion binding"/>
    <property type="evidence" value="ECO:0007669"/>
    <property type="project" value="TreeGrafter"/>
</dbReference>
<evidence type="ECO:0000313" key="2">
    <source>
        <dbReference type="EMBL" id="RWX55012.1"/>
    </source>
</evidence>
<proteinExistence type="inferred from homology"/>
<accession>A0A3S3UL44</accession>
<dbReference type="InterPro" id="IPR011322">
    <property type="entry name" value="N-reg_PII-like_a/b"/>
</dbReference>
<name>A0A3S3UL44_9GAMM</name>
<dbReference type="RefSeq" id="WP_128784637.1">
    <property type="nucleotide sequence ID" value="NZ_JAKJSG010000091.1"/>
</dbReference>
<keyword evidence="3" id="KW-1185">Reference proteome</keyword>
<dbReference type="Gene3D" id="3.30.70.120">
    <property type="match status" value="1"/>
</dbReference>
<dbReference type="AlphaFoldDB" id="A0A3S3UL44"/>
<gene>
    <name evidence="2" type="ORF">EDI28_14865</name>
</gene>
<reference evidence="2 3" key="1">
    <citation type="submission" date="2018-11" db="EMBL/GenBank/DDBJ databases">
        <title>Photobacterium sp. BEI247 sp. nov., a marine bacterium isolated from Yongle Blue Hole in the South China Sea.</title>
        <authorList>
            <person name="Wang X."/>
        </authorList>
    </citation>
    <scope>NUCLEOTIDE SEQUENCE [LARGE SCALE GENOMIC DNA]</scope>
    <source>
        <strain evidence="3">BEI247</strain>
    </source>
</reference>
<dbReference type="PANTHER" id="PTHR23419:SF8">
    <property type="entry name" value="FI09726P"/>
    <property type="match status" value="1"/>
</dbReference>
<dbReference type="InterPro" id="IPR004323">
    <property type="entry name" value="Ion_tolerance_CutA"/>
</dbReference>